<evidence type="ECO:0000313" key="1">
    <source>
        <dbReference type="EMBL" id="TKR65389.1"/>
    </source>
</evidence>
<sequence length="87" mass="9805">MAIVKEFGTLRLRRCTHIVFGFCQFVPFGFHSIPICLGEVGNAGSSVDKAATGRSVDTDFHCWQEIDRLGSGRFRAEWLSCFFNSRN</sequence>
<proteinExistence type="predicted"/>
<comment type="caution">
    <text evidence="1">The sequence shown here is derived from an EMBL/GenBank/DDBJ whole genome shotgun (WGS) entry which is preliminary data.</text>
</comment>
<gene>
    <name evidence="1" type="ORF">L596_025799</name>
</gene>
<dbReference type="Proteomes" id="UP000298663">
    <property type="component" value="Unassembled WGS sequence"/>
</dbReference>
<dbReference type="AlphaFoldDB" id="A0A4U5M8T7"/>
<organism evidence="1 2">
    <name type="scientific">Steinernema carpocapsae</name>
    <name type="common">Entomopathogenic nematode</name>
    <dbReference type="NCBI Taxonomy" id="34508"/>
    <lineage>
        <taxon>Eukaryota</taxon>
        <taxon>Metazoa</taxon>
        <taxon>Ecdysozoa</taxon>
        <taxon>Nematoda</taxon>
        <taxon>Chromadorea</taxon>
        <taxon>Rhabditida</taxon>
        <taxon>Tylenchina</taxon>
        <taxon>Panagrolaimomorpha</taxon>
        <taxon>Strongyloidoidea</taxon>
        <taxon>Steinernematidae</taxon>
        <taxon>Steinernema</taxon>
    </lineage>
</organism>
<reference evidence="1 2" key="1">
    <citation type="journal article" date="2015" name="Genome Biol.">
        <title>Comparative genomics of Steinernema reveals deeply conserved gene regulatory networks.</title>
        <authorList>
            <person name="Dillman A.R."/>
            <person name="Macchietto M."/>
            <person name="Porter C.F."/>
            <person name="Rogers A."/>
            <person name="Williams B."/>
            <person name="Antoshechkin I."/>
            <person name="Lee M.M."/>
            <person name="Goodwin Z."/>
            <person name="Lu X."/>
            <person name="Lewis E.E."/>
            <person name="Goodrich-Blair H."/>
            <person name="Stock S.P."/>
            <person name="Adams B.J."/>
            <person name="Sternberg P.W."/>
            <person name="Mortazavi A."/>
        </authorList>
    </citation>
    <scope>NUCLEOTIDE SEQUENCE [LARGE SCALE GENOMIC DNA]</scope>
    <source>
        <strain evidence="1 2">ALL</strain>
    </source>
</reference>
<name>A0A4U5M8T7_STECR</name>
<dbReference type="EMBL" id="AZBU02000009">
    <property type="protein sequence ID" value="TKR65389.1"/>
    <property type="molecule type" value="Genomic_DNA"/>
</dbReference>
<keyword evidence="2" id="KW-1185">Reference proteome</keyword>
<reference evidence="1 2" key="2">
    <citation type="journal article" date="2019" name="G3 (Bethesda)">
        <title>Hybrid Assembly of the Genome of the Entomopathogenic Nematode Steinernema carpocapsae Identifies the X-Chromosome.</title>
        <authorList>
            <person name="Serra L."/>
            <person name="Macchietto M."/>
            <person name="Macias-Munoz A."/>
            <person name="McGill C.J."/>
            <person name="Rodriguez I.M."/>
            <person name="Rodriguez B."/>
            <person name="Murad R."/>
            <person name="Mortazavi A."/>
        </authorList>
    </citation>
    <scope>NUCLEOTIDE SEQUENCE [LARGE SCALE GENOMIC DNA]</scope>
    <source>
        <strain evidence="1 2">ALL</strain>
    </source>
</reference>
<protein>
    <submittedName>
        <fullName evidence="1">Uncharacterized protein</fullName>
    </submittedName>
</protein>
<accession>A0A4U5M8T7</accession>
<evidence type="ECO:0000313" key="2">
    <source>
        <dbReference type="Proteomes" id="UP000298663"/>
    </source>
</evidence>